<dbReference type="InterPro" id="IPR029039">
    <property type="entry name" value="Flavoprotein-like_sf"/>
</dbReference>
<dbReference type="AlphaFoldDB" id="A0A1I0ZEN8"/>
<protein>
    <submittedName>
        <fullName evidence="2">Multimeric flavodoxin WrbA</fullName>
    </submittedName>
</protein>
<evidence type="ECO:0000259" key="1">
    <source>
        <dbReference type="Pfam" id="PF03358"/>
    </source>
</evidence>
<gene>
    <name evidence="2" type="ORF">SAMN05192575_105283</name>
</gene>
<organism evidence="2 3">
    <name type="scientific">Nocardioides alpinus</name>
    <dbReference type="NCBI Taxonomy" id="748909"/>
    <lineage>
        <taxon>Bacteria</taxon>
        <taxon>Bacillati</taxon>
        <taxon>Actinomycetota</taxon>
        <taxon>Actinomycetes</taxon>
        <taxon>Propionibacteriales</taxon>
        <taxon>Nocardioidaceae</taxon>
        <taxon>Nocardioides</taxon>
    </lineage>
</organism>
<dbReference type="Gene3D" id="3.40.50.360">
    <property type="match status" value="1"/>
</dbReference>
<dbReference type="Proteomes" id="UP000199113">
    <property type="component" value="Unassembled WGS sequence"/>
</dbReference>
<proteinExistence type="predicted"/>
<dbReference type="EMBL" id="FOKC01000005">
    <property type="protein sequence ID" value="SFB24075.1"/>
    <property type="molecule type" value="Genomic_DNA"/>
</dbReference>
<dbReference type="GO" id="GO:0016491">
    <property type="term" value="F:oxidoreductase activity"/>
    <property type="evidence" value="ECO:0007669"/>
    <property type="project" value="InterPro"/>
</dbReference>
<name>A0A1I0ZEN8_9ACTN</name>
<dbReference type="SUPFAM" id="SSF52218">
    <property type="entry name" value="Flavoproteins"/>
    <property type="match status" value="1"/>
</dbReference>
<sequence>MLGPALGYGCAMTDLTLLVLNCTLKSSPAESSSELLGSQVLAAFAELGVTGAVERVVDHDVRFGVSTDEGDGDGWPALRQQMLAADILVMVTPIWMGQPGSVSKMVLERLDAELSETDDEGRPLTFGKVAGIGVVGNEDGAHHVTAELAQALNDVGFTLPAQAATYWVGEAMQSVDYKDVTPTPEKTDGTTHVLARNATHLATLLARSGYPAGG</sequence>
<evidence type="ECO:0000313" key="3">
    <source>
        <dbReference type="Proteomes" id="UP000199113"/>
    </source>
</evidence>
<evidence type="ECO:0000313" key="2">
    <source>
        <dbReference type="EMBL" id="SFB24075.1"/>
    </source>
</evidence>
<dbReference type="STRING" id="748909.SAMN05192575_105283"/>
<reference evidence="2" key="1">
    <citation type="submission" date="2016-10" db="EMBL/GenBank/DDBJ databases">
        <authorList>
            <person name="de Groot N.N."/>
        </authorList>
    </citation>
    <scope>NUCLEOTIDE SEQUENCE [LARGE SCALE GENOMIC DNA]</scope>
    <source>
        <strain evidence="2">CGMCC 1.10697</strain>
    </source>
</reference>
<dbReference type="Pfam" id="PF03358">
    <property type="entry name" value="FMN_red"/>
    <property type="match status" value="1"/>
</dbReference>
<feature type="domain" description="NADPH-dependent FMN reductase-like" evidence="1">
    <location>
        <begin position="19"/>
        <end position="167"/>
    </location>
</feature>
<dbReference type="InterPro" id="IPR005025">
    <property type="entry name" value="FMN_Rdtase-like_dom"/>
</dbReference>
<accession>A0A1I0ZEN8</accession>